<keyword evidence="1" id="KW-0472">Membrane</keyword>
<comment type="caution">
    <text evidence="3">The sequence shown here is derived from an EMBL/GenBank/DDBJ whole genome shotgun (WGS) entry which is preliminary data.</text>
</comment>
<dbReference type="Proteomes" id="UP001579974">
    <property type="component" value="Unassembled WGS sequence"/>
</dbReference>
<feature type="transmembrane region" description="Helical" evidence="1">
    <location>
        <begin position="12"/>
        <end position="30"/>
    </location>
</feature>
<keyword evidence="1" id="KW-1133">Transmembrane helix</keyword>
<feature type="transmembrane region" description="Helical" evidence="1">
    <location>
        <begin position="101"/>
        <end position="119"/>
    </location>
</feature>
<evidence type="ECO:0000313" key="4">
    <source>
        <dbReference type="Proteomes" id="UP001579974"/>
    </source>
</evidence>
<proteinExistence type="predicted"/>
<feature type="transmembrane region" description="Helical" evidence="1">
    <location>
        <begin position="139"/>
        <end position="157"/>
    </location>
</feature>
<feature type="transmembrane region" description="Helical" evidence="1">
    <location>
        <begin position="169"/>
        <end position="189"/>
    </location>
</feature>
<dbReference type="InterPro" id="IPR003607">
    <property type="entry name" value="HD/PDEase_dom"/>
</dbReference>
<evidence type="ECO:0000256" key="1">
    <source>
        <dbReference type="SAM" id="Phobius"/>
    </source>
</evidence>
<dbReference type="EMBL" id="JBDXSU010000006">
    <property type="protein sequence ID" value="MFB5190558.1"/>
    <property type="molecule type" value="Genomic_DNA"/>
</dbReference>
<dbReference type="InterPro" id="IPR037522">
    <property type="entry name" value="HD_GYP_dom"/>
</dbReference>
<dbReference type="PROSITE" id="PS51832">
    <property type="entry name" value="HD_GYP"/>
    <property type="match status" value="1"/>
</dbReference>
<name>A0ABV5AE55_9BACL</name>
<keyword evidence="1" id="KW-0812">Transmembrane</keyword>
<dbReference type="Gene3D" id="1.10.3210.10">
    <property type="entry name" value="Hypothetical protein af1432"/>
    <property type="match status" value="1"/>
</dbReference>
<sequence length="480" mass="53342">MNCLTHERSAWIVGMLLLAAYVTLSTHPSWNPYVDAPYTHMYVVSITAFVTLLVSIFIGVTAYRLRNIQLLCLSFGFISLTELFTLHGISTPGIMMDSNLFTEVTAELSVTLLGAWMWVSSLPSDAPIMRWLARHHVMLLPMLALFLGIIDGLLLSIDQNWGFLVRQPTKLGVAAICLVFYALAGSRYYRSYRYSRLPLQRAIVSSTCLLCVVQVIMSTAQVWTVSWWSYHAILFVSVVIIIAGIAKQYASDASLGTAIRGIFATDPMERIEAAIGPKVRAMILETERRDPYTAGHNTRVAMYAVALGRQMGIPPEQLRALAQGGSIHDVGKIHIADHILNKPGRLTDVERRIIEQHPVIGYELCKGLGFMQDELEIIRHHHERYDGLGYPDGLRGAEIPLLSRITSVADVYDALTSSRSYRAALPHELAMQMIADGAGTQFDPACVSAWQSIDFTEQSTSSGCLWPLEQPSNTQVERDV</sequence>
<reference evidence="3 4" key="1">
    <citation type="journal article" date="2024" name="Int. J. Mol. Sci.">
        <title>Exploration of Alicyclobacillus spp. Genome in Search of Antibiotic Resistance.</title>
        <authorList>
            <person name="Bucka-Kolendo J."/>
            <person name="Kiousi D.E."/>
            <person name="Dekowska A."/>
            <person name="Mikolajczuk-Szczyrba A."/>
            <person name="Karadedos D.M."/>
            <person name="Michael P."/>
            <person name="Galanis A."/>
            <person name="Sokolowska B."/>
        </authorList>
    </citation>
    <scope>NUCLEOTIDE SEQUENCE [LARGE SCALE GENOMIC DNA]</scope>
    <source>
        <strain evidence="3 4">KKP 3000</strain>
    </source>
</reference>
<organism evidence="3 4">
    <name type="scientific">Alicyclobacillus fastidiosus</name>
    <dbReference type="NCBI Taxonomy" id="392011"/>
    <lineage>
        <taxon>Bacteria</taxon>
        <taxon>Bacillati</taxon>
        <taxon>Bacillota</taxon>
        <taxon>Bacilli</taxon>
        <taxon>Bacillales</taxon>
        <taxon>Alicyclobacillaceae</taxon>
        <taxon>Alicyclobacillus</taxon>
    </lineage>
</organism>
<dbReference type="GO" id="GO:0016787">
    <property type="term" value="F:hydrolase activity"/>
    <property type="evidence" value="ECO:0007669"/>
    <property type="project" value="UniProtKB-KW"/>
</dbReference>
<evidence type="ECO:0000313" key="3">
    <source>
        <dbReference type="EMBL" id="MFB5190558.1"/>
    </source>
</evidence>
<evidence type="ECO:0000259" key="2">
    <source>
        <dbReference type="PROSITE" id="PS51832"/>
    </source>
</evidence>
<gene>
    <name evidence="3" type="ORF">KKP3000_004029</name>
</gene>
<dbReference type="RefSeq" id="WP_275474820.1">
    <property type="nucleotide sequence ID" value="NZ_CP162940.1"/>
</dbReference>
<dbReference type="PANTHER" id="PTHR43155:SF2">
    <property type="entry name" value="CYCLIC DI-GMP PHOSPHODIESTERASE PA4108"/>
    <property type="match status" value="1"/>
</dbReference>
<feature type="transmembrane region" description="Helical" evidence="1">
    <location>
        <begin position="228"/>
        <end position="246"/>
    </location>
</feature>
<feature type="domain" description="HD-GYP" evidence="2">
    <location>
        <begin position="271"/>
        <end position="466"/>
    </location>
</feature>
<feature type="transmembrane region" description="Helical" evidence="1">
    <location>
        <begin position="42"/>
        <end position="63"/>
    </location>
</feature>
<dbReference type="CDD" id="cd00077">
    <property type="entry name" value="HDc"/>
    <property type="match status" value="1"/>
</dbReference>
<dbReference type="EC" id="3.1.4.-" evidence="3"/>
<accession>A0ABV5AE55</accession>
<feature type="transmembrane region" description="Helical" evidence="1">
    <location>
        <begin position="70"/>
        <end position="89"/>
    </location>
</feature>
<feature type="transmembrane region" description="Helical" evidence="1">
    <location>
        <begin position="201"/>
        <end position="222"/>
    </location>
</feature>
<dbReference type="SUPFAM" id="SSF109604">
    <property type="entry name" value="HD-domain/PDEase-like"/>
    <property type="match status" value="1"/>
</dbReference>
<dbReference type="Pfam" id="PF13487">
    <property type="entry name" value="HD_5"/>
    <property type="match status" value="1"/>
</dbReference>
<dbReference type="SMART" id="SM00471">
    <property type="entry name" value="HDc"/>
    <property type="match status" value="1"/>
</dbReference>
<dbReference type="PANTHER" id="PTHR43155">
    <property type="entry name" value="CYCLIC DI-GMP PHOSPHODIESTERASE PA4108-RELATED"/>
    <property type="match status" value="1"/>
</dbReference>
<keyword evidence="4" id="KW-1185">Reference proteome</keyword>
<protein>
    <submittedName>
        <fullName evidence="3">HD-GYP domain-containing protein</fullName>
        <ecNumber evidence="3">3.1.4.-</ecNumber>
    </submittedName>
</protein>
<keyword evidence="3" id="KW-0378">Hydrolase</keyword>